<evidence type="ECO:0000313" key="6">
    <source>
        <dbReference type="Proteomes" id="UP000326799"/>
    </source>
</evidence>
<dbReference type="AlphaFoldDB" id="A0A5N6EL55"/>
<keyword evidence="2 5" id="KW-0489">Methyltransferase</keyword>
<dbReference type="InterPro" id="IPR008854">
    <property type="entry name" value="TPMT"/>
</dbReference>
<dbReference type="SUPFAM" id="SSF53335">
    <property type="entry name" value="S-adenosyl-L-methionine-dependent methyltransferases"/>
    <property type="match status" value="1"/>
</dbReference>
<dbReference type="Gene3D" id="3.40.50.150">
    <property type="entry name" value="Vaccinia Virus protein VP39"/>
    <property type="match status" value="1"/>
</dbReference>
<proteinExistence type="predicted"/>
<accession>A0A5N6EL55</accession>
<reference evidence="5 6" key="1">
    <citation type="submission" date="2019-04" db="EMBL/GenBank/DDBJ databases">
        <title>Fungal friends and foes A comparative genomics study of 23 Aspergillus species from section Flavi.</title>
        <authorList>
            <consortium name="DOE Joint Genome Institute"/>
            <person name="Kjaerbolling I."/>
            <person name="Vesth T.C."/>
            <person name="Frisvad J.C."/>
            <person name="Nybo J.L."/>
            <person name="Theobald S."/>
            <person name="Kildgaard S."/>
            <person name="Petersen T.I."/>
            <person name="Kuo A."/>
            <person name="Sato A."/>
            <person name="Lyhne E.K."/>
            <person name="Kogle M.E."/>
            <person name="Wiebenga A."/>
            <person name="Kun R.S."/>
            <person name="Lubbers R.J."/>
            <person name="Makela M.R."/>
            <person name="Barry K."/>
            <person name="Chovatia M."/>
            <person name="Clum A."/>
            <person name="Daum C."/>
            <person name="Haridas S."/>
            <person name="He G."/>
            <person name="LaButti K."/>
            <person name="Lipzen A."/>
            <person name="Mondo S."/>
            <person name="Pangilinan J."/>
            <person name="Riley R."/>
            <person name="Salamov A."/>
            <person name="Simmons B.A."/>
            <person name="Magnuson J.K."/>
            <person name="Henrissat B."/>
            <person name="Mortensen U.H."/>
            <person name="Larsen T.O."/>
            <person name="De vries R.P."/>
            <person name="Grigoriev I.V."/>
            <person name="Machida M."/>
            <person name="Baker S.E."/>
            <person name="Andersen M.R."/>
        </authorList>
    </citation>
    <scope>NUCLEOTIDE SEQUENCE [LARGE SCALE GENOMIC DNA]</scope>
    <source>
        <strain evidence="5 6">CBS 126849</strain>
    </source>
</reference>
<gene>
    <name evidence="5" type="ORF">BDV33DRAFT_193054</name>
</gene>
<dbReference type="GO" id="GO:0032259">
    <property type="term" value="P:methylation"/>
    <property type="evidence" value="ECO:0007669"/>
    <property type="project" value="UniProtKB-KW"/>
</dbReference>
<evidence type="ECO:0000256" key="2">
    <source>
        <dbReference type="ARBA" id="ARBA00022603"/>
    </source>
</evidence>
<protein>
    <submittedName>
        <fullName evidence="5">S-adenosyl-L-methionine-dependent methyltransferase</fullName>
    </submittedName>
</protein>
<dbReference type="GO" id="GO:0008757">
    <property type="term" value="F:S-adenosylmethionine-dependent methyltransferase activity"/>
    <property type="evidence" value="ECO:0007669"/>
    <property type="project" value="InterPro"/>
</dbReference>
<evidence type="ECO:0000313" key="5">
    <source>
        <dbReference type="EMBL" id="KAB8217989.1"/>
    </source>
</evidence>
<dbReference type="Pfam" id="PF05724">
    <property type="entry name" value="TPMT"/>
    <property type="match status" value="1"/>
</dbReference>
<dbReference type="PANTHER" id="PTHR32183">
    <property type="match status" value="1"/>
</dbReference>
<dbReference type="PANTHER" id="PTHR32183:SF6">
    <property type="entry name" value="CYSTEINE SULFINATE DESULFINASE_CYSTEINE DESULFURASE AND RELATED ENZYMES"/>
    <property type="match status" value="1"/>
</dbReference>
<keyword evidence="4" id="KW-0949">S-adenosyl-L-methionine</keyword>
<evidence type="ECO:0000256" key="3">
    <source>
        <dbReference type="ARBA" id="ARBA00022679"/>
    </source>
</evidence>
<dbReference type="EMBL" id="ML733455">
    <property type="protein sequence ID" value="KAB8217989.1"/>
    <property type="molecule type" value="Genomic_DNA"/>
</dbReference>
<organism evidence="5 6">
    <name type="scientific">Aspergillus novoparasiticus</name>
    <dbReference type="NCBI Taxonomy" id="986946"/>
    <lineage>
        <taxon>Eukaryota</taxon>
        <taxon>Fungi</taxon>
        <taxon>Dikarya</taxon>
        <taxon>Ascomycota</taxon>
        <taxon>Pezizomycotina</taxon>
        <taxon>Eurotiomycetes</taxon>
        <taxon>Eurotiomycetidae</taxon>
        <taxon>Eurotiales</taxon>
        <taxon>Aspergillaceae</taxon>
        <taxon>Aspergillus</taxon>
        <taxon>Aspergillus subgen. Circumdati</taxon>
    </lineage>
</organism>
<keyword evidence="1" id="KW-0597">Phosphoprotein</keyword>
<evidence type="ECO:0000256" key="4">
    <source>
        <dbReference type="ARBA" id="ARBA00022691"/>
    </source>
</evidence>
<evidence type="ECO:0000256" key="1">
    <source>
        <dbReference type="ARBA" id="ARBA00022553"/>
    </source>
</evidence>
<keyword evidence="3 5" id="KW-0808">Transferase</keyword>
<dbReference type="InterPro" id="IPR029063">
    <property type="entry name" value="SAM-dependent_MTases_sf"/>
</dbReference>
<dbReference type="Proteomes" id="UP000326799">
    <property type="component" value="Unassembled WGS sequence"/>
</dbReference>
<sequence>MNPTEEPATPVVQGRLIGHFHDRYWLLIIKCFRPLEDHGSGWSSLWDSNESDLWDRGKPSPALIDLIEQEKDTAIFRPLKPDGQRKKALVPGCGRGYDVIMLALHGFDAYGLEISATGVSTAKKYAASEMQRPQEYNFGLGCMGSVTPGNASFVEGDFFKPGWERQISANEDIKFDLVYDYTVIASQKPLLGNTCQDETDEGSSFVLCTRKCVRSGQRA</sequence>
<name>A0A5N6EL55_9EURO</name>
<keyword evidence="6" id="KW-1185">Reference proteome</keyword>